<evidence type="ECO:0000313" key="1">
    <source>
        <dbReference type="EMBL" id="AKI79761.1"/>
    </source>
</evidence>
<dbReference type="Proteomes" id="UP000240461">
    <property type="component" value="Segment"/>
</dbReference>
<dbReference type="EMBL" id="KM982402">
    <property type="protein sequence ID" value="AKI79761.1"/>
    <property type="molecule type" value="Genomic_DNA"/>
</dbReference>
<dbReference type="InterPro" id="IPR036770">
    <property type="entry name" value="Ankyrin_rpt-contain_sf"/>
</dbReference>
<reference evidence="1 2" key="1">
    <citation type="submission" date="2014-10" db="EMBL/GenBank/DDBJ databases">
        <title>Pan-genome analysis of Brazilian lineage A amoebal mimiviruses.</title>
        <authorList>
            <person name="Assis F.L."/>
            <person name="Abrahao J.S."/>
            <person name="Kroon E.G."/>
            <person name="Dornas F.P."/>
            <person name="Andrade K.R."/>
            <person name="Borato P.V.M."/>
            <person name="Pilotto M.R."/>
            <person name="Benamar S."/>
            <person name="LaScola B."/>
            <person name="Colson P."/>
        </authorList>
    </citation>
    <scope>NUCLEOTIDE SEQUENCE [LARGE SCALE GENOMIC DNA]</scope>
    <source>
        <strain evidence="1 2">Kroon</strain>
    </source>
</reference>
<dbReference type="Gene3D" id="1.25.40.20">
    <property type="entry name" value="Ankyrin repeat-containing domain"/>
    <property type="match status" value="1"/>
</dbReference>
<dbReference type="KEGG" id="vg:80513559"/>
<dbReference type="Pfam" id="PF12796">
    <property type="entry name" value="Ank_2"/>
    <property type="match status" value="1"/>
</dbReference>
<dbReference type="PROSITE" id="PS50088">
    <property type="entry name" value="ANK_REPEAT"/>
    <property type="match status" value="1"/>
</dbReference>
<dbReference type="PROSITE" id="PS50297">
    <property type="entry name" value="ANK_REP_REGION"/>
    <property type="match status" value="1"/>
</dbReference>
<sequence length="217" mass="25700">MDPQIFVNKLPDEIWLHIISFIGESQFDLYFASKEFFRLTKYFRDPINSKKSENLIKQAIIRELPHIVNYILKIIKNNKPEFNNKLFDNLGINEYFRQCVKRNIHSAVDYFISKNIDINAVNEYGKSPLITAIKSGNCTMVEKLIDCGADFNKHEIYKLAFDYRCDDIFVFLIGKKIESNKFYNKIINNYGSFCDTHMDELIKSESDFFCKFYKGYY</sequence>
<protein>
    <submittedName>
        <fullName evidence="1">Ankyrin repeat protein</fullName>
    </submittedName>
</protein>
<proteinExistence type="predicted"/>
<keyword evidence="2" id="KW-1185">Reference proteome</keyword>
<name>A0A0G2Y9H6_9VIRU</name>
<dbReference type="SUPFAM" id="SSF48403">
    <property type="entry name" value="Ankyrin repeat"/>
    <property type="match status" value="1"/>
</dbReference>
<dbReference type="SMART" id="SM00248">
    <property type="entry name" value="ANK"/>
    <property type="match status" value="1"/>
</dbReference>
<organism evidence="1 2">
    <name type="scientific">Acanthamoeba polyphaga mimivirus Kroon</name>
    <dbReference type="NCBI Taxonomy" id="3069720"/>
    <lineage>
        <taxon>Viruses</taxon>
        <taxon>Varidnaviria</taxon>
        <taxon>Bamfordvirae</taxon>
        <taxon>Nucleocytoviricota</taxon>
        <taxon>Megaviricetes</taxon>
        <taxon>Imitervirales</taxon>
        <taxon>Mimiviridae</taxon>
        <taxon>Megamimivirinae</taxon>
        <taxon>Mimivirus</taxon>
        <taxon>Mimivirus lagoaense</taxon>
    </lineage>
</organism>
<dbReference type="InterPro" id="IPR002110">
    <property type="entry name" value="Ankyrin_rpt"/>
</dbReference>
<accession>A0A0G2Y9H6</accession>
<evidence type="ECO:0000313" key="2">
    <source>
        <dbReference type="Proteomes" id="UP000240461"/>
    </source>
</evidence>